<comment type="caution">
    <text evidence="2">The sequence shown here is derived from an EMBL/GenBank/DDBJ whole genome shotgun (WGS) entry which is preliminary data.</text>
</comment>
<organism evidence="2 3">
    <name type="scientific">Glomus cerebriforme</name>
    <dbReference type="NCBI Taxonomy" id="658196"/>
    <lineage>
        <taxon>Eukaryota</taxon>
        <taxon>Fungi</taxon>
        <taxon>Fungi incertae sedis</taxon>
        <taxon>Mucoromycota</taxon>
        <taxon>Glomeromycotina</taxon>
        <taxon>Glomeromycetes</taxon>
        <taxon>Glomerales</taxon>
        <taxon>Glomeraceae</taxon>
        <taxon>Glomus</taxon>
    </lineage>
</organism>
<dbReference type="Proteomes" id="UP000265703">
    <property type="component" value="Unassembled WGS sequence"/>
</dbReference>
<evidence type="ECO:0000313" key="2">
    <source>
        <dbReference type="EMBL" id="RIA87823.1"/>
    </source>
</evidence>
<protein>
    <recommendedName>
        <fullName evidence="1">TLDc domain-containing protein</fullName>
    </recommendedName>
</protein>
<dbReference type="AlphaFoldDB" id="A0A397SNW7"/>
<proteinExistence type="predicted"/>
<sequence length="138" mass="15960">MVSDKGYDEYYDITVEVVYSFKVLLLEDLANNIYPKYDTIIIKPQHLPIFSSWIEKKNYSNYNKGSIPYDFTLLYSASRDGKTTTTFHAKCDNKRATIVVVKIEDIFHLVGILVMHTSLLKIALYSHLQIKTTSKVQK</sequence>
<evidence type="ECO:0000313" key="3">
    <source>
        <dbReference type="Proteomes" id="UP000265703"/>
    </source>
</evidence>
<dbReference type="InterPro" id="IPR006571">
    <property type="entry name" value="TLDc_dom"/>
</dbReference>
<accession>A0A397SNW7</accession>
<keyword evidence="3" id="KW-1185">Reference proteome</keyword>
<gene>
    <name evidence="2" type="ORF">C1645_877801</name>
</gene>
<dbReference type="Pfam" id="PF07534">
    <property type="entry name" value="TLD"/>
    <property type="match status" value="1"/>
</dbReference>
<evidence type="ECO:0000259" key="1">
    <source>
        <dbReference type="PROSITE" id="PS51886"/>
    </source>
</evidence>
<reference evidence="2 3" key="1">
    <citation type="submission" date="2018-06" db="EMBL/GenBank/DDBJ databases">
        <title>Comparative genomics reveals the genomic features of Rhizophagus irregularis, R. cerebriforme, R. diaphanum and Gigaspora rosea, and their symbiotic lifestyle signature.</title>
        <authorList>
            <person name="Morin E."/>
            <person name="San Clemente H."/>
            <person name="Chen E.C.H."/>
            <person name="De La Providencia I."/>
            <person name="Hainaut M."/>
            <person name="Kuo A."/>
            <person name="Kohler A."/>
            <person name="Murat C."/>
            <person name="Tang N."/>
            <person name="Roy S."/>
            <person name="Loubradou J."/>
            <person name="Henrissat B."/>
            <person name="Grigoriev I.V."/>
            <person name="Corradi N."/>
            <person name="Roux C."/>
            <person name="Martin F.M."/>
        </authorList>
    </citation>
    <scope>NUCLEOTIDE SEQUENCE [LARGE SCALE GENOMIC DNA]</scope>
    <source>
        <strain evidence="2 3">DAOM 227022</strain>
    </source>
</reference>
<dbReference type="EMBL" id="QKYT01000291">
    <property type="protein sequence ID" value="RIA87823.1"/>
    <property type="molecule type" value="Genomic_DNA"/>
</dbReference>
<name>A0A397SNW7_9GLOM</name>
<dbReference type="PROSITE" id="PS51886">
    <property type="entry name" value="TLDC"/>
    <property type="match status" value="1"/>
</dbReference>
<dbReference type="OrthoDB" id="2359554at2759"/>
<feature type="domain" description="TLDc" evidence="1">
    <location>
        <begin position="40"/>
        <end position="138"/>
    </location>
</feature>